<dbReference type="AlphaFoldDB" id="A0A1I4XQH8"/>
<dbReference type="STRING" id="684065.SAMN05421738_109107"/>
<evidence type="ECO:0000313" key="1">
    <source>
        <dbReference type="EMBL" id="SFN27530.1"/>
    </source>
</evidence>
<proteinExistence type="predicted"/>
<dbReference type="OrthoDB" id="1449439at2"/>
<name>A0A1I4XQH8_9FLAO</name>
<gene>
    <name evidence="1" type="ORF">SAMN05421738_109107</name>
</gene>
<keyword evidence="2" id="KW-1185">Reference proteome</keyword>
<reference evidence="2" key="1">
    <citation type="submission" date="2016-10" db="EMBL/GenBank/DDBJ databases">
        <authorList>
            <person name="Varghese N."/>
            <person name="Submissions S."/>
        </authorList>
    </citation>
    <scope>NUCLEOTIDE SEQUENCE [LARGE SCALE GENOMIC DNA]</scope>
    <source>
        <strain evidence="2">XJ109</strain>
    </source>
</reference>
<dbReference type="Proteomes" id="UP000199149">
    <property type="component" value="Unassembled WGS sequence"/>
</dbReference>
<protein>
    <submittedName>
        <fullName evidence="1">Uncharacterized protein</fullName>
    </submittedName>
</protein>
<accession>A0A1I4XQH8</accession>
<evidence type="ECO:0000313" key="2">
    <source>
        <dbReference type="Proteomes" id="UP000199149"/>
    </source>
</evidence>
<organism evidence="1 2">
    <name type="scientific">Algoriella xinjiangensis</name>
    <dbReference type="NCBI Taxonomy" id="684065"/>
    <lineage>
        <taxon>Bacteria</taxon>
        <taxon>Pseudomonadati</taxon>
        <taxon>Bacteroidota</taxon>
        <taxon>Flavobacteriia</taxon>
        <taxon>Flavobacteriales</taxon>
        <taxon>Weeksellaceae</taxon>
        <taxon>Algoriella</taxon>
    </lineage>
</organism>
<dbReference type="RefSeq" id="WP_092908529.1">
    <property type="nucleotide sequence ID" value="NZ_FOUZ01000009.1"/>
</dbReference>
<dbReference type="EMBL" id="FOUZ01000009">
    <property type="protein sequence ID" value="SFN27530.1"/>
    <property type="molecule type" value="Genomic_DNA"/>
</dbReference>
<sequence length="77" mass="9241">MYNRTKKAKFTNHLESINWQSVNPNKLWNVACHNQNDHLEIIHKIERELLIAKEISNLYELDYAIISPEDIYFNQLN</sequence>